<evidence type="ECO:0000313" key="1">
    <source>
        <dbReference type="EMBL" id="KER24370.1"/>
    </source>
</evidence>
<dbReference type="CTD" id="20322109"/>
<gene>
    <name evidence="1" type="ORF">T265_07930</name>
</gene>
<dbReference type="InterPro" id="IPR036179">
    <property type="entry name" value="Ig-like_dom_sf"/>
</dbReference>
<dbReference type="Proteomes" id="UP000054324">
    <property type="component" value="Unassembled WGS sequence"/>
</dbReference>
<reference evidence="1 2" key="1">
    <citation type="submission" date="2013-11" db="EMBL/GenBank/DDBJ databases">
        <title>Opisthorchis viverrini - life in the bile duct.</title>
        <authorList>
            <person name="Young N.D."/>
            <person name="Nagarajan N."/>
            <person name="Lin S.J."/>
            <person name="Korhonen P.K."/>
            <person name="Jex A.R."/>
            <person name="Hall R.S."/>
            <person name="Safavi-Hemami H."/>
            <person name="Kaewkong W."/>
            <person name="Bertrand D."/>
            <person name="Gao S."/>
            <person name="Seet Q."/>
            <person name="Wongkham S."/>
            <person name="Teh B.T."/>
            <person name="Wongkham C."/>
            <person name="Intapan P.M."/>
            <person name="Maleewong W."/>
            <person name="Yang X."/>
            <person name="Hu M."/>
            <person name="Wang Z."/>
            <person name="Hofmann A."/>
            <person name="Sternberg P.W."/>
            <person name="Tan P."/>
            <person name="Wang J."/>
            <person name="Gasser R.B."/>
        </authorList>
    </citation>
    <scope>NUCLEOTIDE SEQUENCE [LARGE SCALE GENOMIC DNA]</scope>
</reference>
<dbReference type="RefSeq" id="XP_009171859.1">
    <property type="nucleotide sequence ID" value="XM_009173595.1"/>
</dbReference>
<name>A0A074ZLX8_OPIVI</name>
<dbReference type="GeneID" id="20322109"/>
<protein>
    <recommendedName>
        <fullName evidence="3">Ig-like domain-containing protein</fullName>
    </recommendedName>
</protein>
<dbReference type="AlphaFoldDB" id="A0A074ZLX8"/>
<accession>A0A074ZLX8</accession>
<dbReference type="KEGG" id="ovi:T265_07930"/>
<dbReference type="Gene3D" id="2.60.40.10">
    <property type="entry name" value="Immunoglobulins"/>
    <property type="match status" value="1"/>
</dbReference>
<organism evidence="1 2">
    <name type="scientific">Opisthorchis viverrini</name>
    <name type="common">Southeast Asian liver fluke</name>
    <dbReference type="NCBI Taxonomy" id="6198"/>
    <lineage>
        <taxon>Eukaryota</taxon>
        <taxon>Metazoa</taxon>
        <taxon>Spiralia</taxon>
        <taxon>Lophotrochozoa</taxon>
        <taxon>Platyhelminthes</taxon>
        <taxon>Trematoda</taxon>
        <taxon>Digenea</taxon>
        <taxon>Opisthorchiida</taxon>
        <taxon>Opisthorchiata</taxon>
        <taxon>Opisthorchiidae</taxon>
        <taxon>Opisthorchis</taxon>
    </lineage>
</organism>
<dbReference type="SUPFAM" id="SSF48726">
    <property type="entry name" value="Immunoglobulin"/>
    <property type="match status" value="1"/>
</dbReference>
<dbReference type="EMBL" id="KL596812">
    <property type="protein sequence ID" value="KER24370.1"/>
    <property type="molecule type" value="Genomic_DNA"/>
</dbReference>
<evidence type="ECO:0008006" key="3">
    <source>
        <dbReference type="Google" id="ProtNLM"/>
    </source>
</evidence>
<evidence type="ECO:0000313" key="2">
    <source>
        <dbReference type="Proteomes" id="UP000054324"/>
    </source>
</evidence>
<keyword evidence="2" id="KW-1185">Reference proteome</keyword>
<sequence>MYRTFLSLTNREKHSIPDLRVNARGTVSITQASSIHAGKYECAVVAGVNTAKSSAFLLVATQPAIPILRPMNSDRPLSSPKEGNLQAFVCTCPVVYPRPKLIWIISPVRVNETSAVRQLQNEPSRTFIYEPDKRTFDGLLSSELRINLSWTDHAAELGCKAINSVGASISQRIKLKVELYLNNDSAFGKIVRNLSLPIRVQGACVNTKEELVAAWGESLHNSADGRGLHVFYDKIVWYSVSFIRPYRVAELVGPTFQCVKTQIS</sequence>
<dbReference type="InterPro" id="IPR013783">
    <property type="entry name" value="Ig-like_fold"/>
</dbReference>
<proteinExistence type="predicted"/>
<dbReference type="OrthoDB" id="6272054at2759"/>